<dbReference type="RefSeq" id="XP_003291607.1">
    <property type="nucleotide sequence ID" value="XM_003291559.1"/>
</dbReference>
<organism evidence="13 14">
    <name type="scientific">Dictyostelium purpureum</name>
    <name type="common">Slime mold</name>
    <dbReference type="NCBI Taxonomy" id="5786"/>
    <lineage>
        <taxon>Eukaryota</taxon>
        <taxon>Amoebozoa</taxon>
        <taxon>Evosea</taxon>
        <taxon>Eumycetozoa</taxon>
        <taxon>Dictyostelia</taxon>
        <taxon>Dictyosteliales</taxon>
        <taxon>Dictyosteliaceae</taxon>
        <taxon>Dictyostelium</taxon>
    </lineage>
</organism>
<dbReference type="eggNOG" id="KOG0761">
    <property type="taxonomic scope" value="Eukaryota"/>
</dbReference>
<dbReference type="PANTHER" id="PTHR45760">
    <property type="entry name" value="FI19922P1-RELATED"/>
    <property type="match status" value="1"/>
</dbReference>
<comment type="subcellular location">
    <subcellularLocation>
        <location evidence="1">Mitochondrion inner membrane</location>
        <topology evidence="1">Multi-pass membrane protein</topology>
    </subcellularLocation>
</comment>
<dbReference type="InterPro" id="IPR002067">
    <property type="entry name" value="MCP"/>
</dbReference>
<accession>F0ZW02</accession>
<protein>
    <recommendedName>
        <fullName evidence="15">Mitochondrial substrate carrier family protein</fullName>
    </recommendedName>
</protein>
<dbReference type="STRING" id="5786.F0ZW02"/>
<keyword evidence="4 10" id="KW-0812">Transmembrane</keyword>
<dbReference type="EMBL" id="GL871225">
    <property type="protein sequence ID" value="EGC31873.1"/>
    <property type="molecule type" value="Genomic_DNA"/>
</dbReference>
<evidence type="ECO:0000256" key="7">
    <source>
        <dbReference type="ARBA" id="ARBA00022989"/>
    </source>
</evidence>
<dbReference type="GO" id="GO:0005743">
    <property type="term" value="C:mitochondrial inner membrane"/>
    <property type="evidence" value="ECO:0007669"/>
    <property type="project" value="UniProtKB-SubCell"/>
</dbReference>
<evidence type="ECO:0000256" key="4">
    <source>
        <dbReference type="ARBA" id="ARBA00022692"/>
    </source>
</evidence>
<evidence type="ECO:0000313" key="14">
    <source>
        <dbReference type="Proteomes" id="UP000001064"/>
    </source>
</evidence>
<dbReference type="AlphaFoldDB" id="F0ZW02"/>
<dbReference type="Pfam" id="PF00153">
    <property type="entry name" value="Mito_carr"/>
    <property type="match status" value="3"/>
</dbReference>
<comment type="similarity">
    <text evidence="2 11">Belongs to the mitochondrial carrier (TC 2.A.29) family.</text>
</comment>
<dbReference type="PANTHER" id="PTHR45760:SF2">
    <property type="entry name" value="FI19922P1-RELATED"/>
    <property type="match status" value="1"/>
</dbReference>
<dbReference type="VEuPathDB" id="AmoebaDB:DICPUDRAFT_156209"/>
<evidence type="ECO:0008006" key="15">
    <source>
        <dbReference type="Google" id="ProtNLM"/>
    </source>
</evidence>
<dbReference type="OMA" id="YWWGYES"/>
<evidence type="ECO:0000256" key="5">
    <source>
        <dbReference type="ARBA" id="ARBA00022737"/>
    </source>
</evidence>
<keyword evidence="9 10" id="KW-0472">Membrane</keyword>
<dbReference type="PROSITE" id="PS50920">
    <property type="entry name" value="SOLCAR"/>
    <property type="match status" value="3"/>
</dbReference>
<gene>
    <name evidence="13" type="ORF">DICPUDRAFT_156209</name>
</gene>
<keyword evidence="5" id="KW-0677">Repeat</keyword>
<keyword evidence="8" id="KW-0496">Mitochondrion</keyword>
<evidence type="ECO:0000256" key="12">
    <source>
        <dbReference type="SAM" id="Phobius"/>
    </source>
</evidence>
<dbReference type="InParanoid" id="F0ZW02"/>
<dbReference type="Proteomes" id="UP000001064">
    <property type="component" value="Unassembled WGS sequence"/>
</dbReference>
<keyword evidence="7 12" id="KW-1133">Transmembrane helix</keyword>
<dbReference type="GO" id="GO:0170036">
    <property type="term" value="P:import into the mitochondrion"/>
    <property type="evidence" value="ECO:0000318"/>
    <property type="project" value="GO_Central"/>
</dbReference>
<evidence type="ECO:0000313" key="13">
    <source>
        <dbReference type="EMBL" id="EGC31873.1"/>
    </source>
</evidence>
<evidence type="ECO:0000256" key="2">
    <source>
        <dbReference type="ARBA" id="ARBA00006375"/>
    </source>
</evidence>
<keyword evidence="6" id="KW-0999">Mitochondrion inner membrane</keyword>
<feature type="repeat" description="Solcar" evidence="10">
    <location>
        <begin position="16"/>
        <end position="114"/>
    </location>
</feature>
<dbReference type="SUPFAM" id="SSF103506">
    <property type="entry name" value="Mitochondrial carrier"/>
    <property type="match status" value="1"/>
</dbReference>
<sequence length="325" mass="36582">MNQSPVSRENKQTERNNIKILISASIVGGVLTSFLVTPLDVVKTRLQTQDKPISTGLNNQQHNKHLFKGTLDAFKKIYKNEGIFTFWRGLTPSLLMTVPNTTIYFTSYEYIKEFLYQYGDSEPYNIYAVPLIAGTAARMVSASVTSPLELLRTNSQGIDLSNYKQSTATLGTPTQHQKFNSVTLFRDIIKNVGIKGLWRGYFPTIIRDVPFSSLYWLGYEVVKSKLMKLQNPNYKIRSQQSPFLINFISGAVSGTIAAVLTTPIDVIKTKIQITVQKQQQQQQYVTENHLNGIRHQFKQIIKEEGFIGLTSGLVPRVAKVAPGLN</sequence>
<reference evidence="14" key="1">
    <citation type="journal article" date="2011" name="Genome Biol.">
        <title>Comparative genomics of the social amoebae Dictyostelium discoideum and Dictyostelium purpureum.</title>
        <authorList>
            <consortium name="US DOE Joint Genome Institute (JGI-PGF)"/>
            <person name="Sucgang R."/>
            <person name="Kuo A."/>
            <person name="Tian X."/>
            <person name="Salerno W."/>
            <person name="Parikh A."/>
            <person name="Feasley C.L."/>
            <person name="Dalin E."/>
            <person name="Tu H."/>
            <person name="Huang E."/>
            <person name="Barry K."/>
            <person name="Lindquist E."/>
            <person name="Shapiro H."/>
            <person name="Bruce D."/>
            <person name="Schmutz J."/>
            <person name="Salamov A."/>
            <person name="Fey P."/>
            <person name="Gaudet P."/>
            <person name="Anjard C."/>
            <person name="Babu M.M."/>
            <person name="Basu S."/>
            <person name="Bushmanova Y."/>
            <person name="van der Wel H."/>
            <person name="Katoh-Kurasawa M."/>
            <person name="Dinh C."/>
            <person name="Coutinho P.M."/>
            <person name="Saito T."/>
            <person name="Elias M."/>
            <person name="Schaap P."/>
            <person name="Kay R.R."/>
            <person name="Henrissat B."/>
            <person name="Eichinger L."/>
            <person name="Rivero F."/>
            <person name="Putnam N.H."/>
            <person name="West C.M."/>
            <person name="Loomis W.F."/>
            <person name="Chisholm R.L."/>
            <person name="Shaulsky G."/>
            <person name="Strassmann J.E."/>
            <person name="Queller D.C."/>
            <person name="Kuspa A."/>
            <person name="Grigoriev I.V."/>
        </authorList>
    </citation>
    <scope>NUCLEOTIDE SEQUENCE [LARGE SCALE GENOMIC DNA]</scope>
    <source>
        <strain evidence="14">QSDP1</strain>
    </source>
</reference>
<proteinExistence type="inferred from homology"/>
<dbReference type="InterPro" id="IPR018108">
    <property type="entry name" value="MCP_transmembrane"/>
</dbReference>
<dbReference type="Gene3D" id="1.50.40.10">
    <property type="entry name" value="Mitochondrial carrier domain"/>
    <property type="match status" value="1"/>
</dbReference>
<evidence type="ECO:0000256" key="9">
    <source>
        <dbReference type="ARBA" id="ARBA00023136"/>
    </source>
</evidence>
<feature type="repeat" description="Solcar" evidence="10">
    <location>
        <begin position="241"/>
        <end position="325"/>
    </location>
</feature>
<dbReference type="GO" id="GO:0005739">
    <property type="term" value="C:mitochondrion"/>
    <property type="evidence" value="ECO:0000318"/>
    <property type="project" value="GO_Central"/>
</dbReference>
<evidence type="ECO:0000256" key="6">
    <source>
        <dbReference type="ARBA" id="ARBA00022792"/>
    </source>
</evidence>
<evidence type="ECO:0000256" key="8">
    <source>
        <dbReference type="ARBA" id="ARBA00023128"/>
    </source>
</evidence>
<keyword evidence="3 11" id="KW-0813">Transport</keyword>
<name>F0ZW02_DICPU</name>
<dbReference type="InterPro" id="IPR023395">
    <property type="entry name" value="MCP_dom_sf"/>
</dbReference>
<dbReference type="InterPro" id="IPR045315">
    <property type="entry name" value="Mtm1-like"/>
</dbReference>
<feature type="transmembrane region" description="Helical" evidence="12">
    <location>
        <begin position="20"/>
        <end position="39"/>
    </location>
</feature>
<dbReference type="GeneID" id="10507787"/>
<feature type="repeat" description="Solcar" evidence="10">
    <location>
        <begin position="125"/>
        <end position="225"/>
    </location>
</feature>
<dbReference type="PRINTS" id="PR00926">
    <property type="entry name" value="MITOCARRIER"/>
</dbReference>
<evidence type="ECO:0000256" key="1">
    <source>
        <dbReference type="ARBA" id="ARBA00004448"/>
    </source>
</evidence>
<evidence type="ECO:0000256" key="11">
    <source>
        <dbReference type="RuleBase" id="RU000488"/>
    </source>
</evidence>
<dbReference type="KEGG" id="dpp:DICPUDRAFT_156209"/>
<evidence type="ECO:0000256" key="10">
    <source>
        <dbReference type="PROSITE-ProRule" id="PRU00282"/>
    </source>
</evidence>
<evidence type="ECO:0000256" key="3">
    <source>
        <dbReference type="ARBA" id="ARBA00022448"/>
    </source>
</evidence>
<dbReference type="FunCoup" id="F0ZW02">
    <property type="interactions" value="506"/>
</dbReference>
<dbReference type="OrthoDB" id="1747031at2759"/>
<keyword evidence="14" id="KW-1185">Reference proteome</keyword>